<sequence length="135" mass="14858">MVCKQRELIPRLKRLSPAGTERNYLPPPPPFASLHLSSSSSSSSLSAPLLPLCPACQIASDSVQQRLSGAIKKVPKHSVKCRLLTKMRLDQDQYSLSLLPNTRAHPSTNTVTDKPQNQLRPDSVVSQLPVIRRLA</sequence>
<evidence type="ECO:0000313" key="2">
    <source>
        <dbReference type="EMBL" id="KAK5869617.1"/>
    </source>
</evidence>
<feature type="region of interest" description="Disordered" evidence="1">
    <location>
        <begin position="14"/>
        <end position="43"/>
    </location>
</feature>
<protein>
    <submittedName>
        <fullName evidence="2">Uncharacterized protein</fullName>
    </submittedName>
</protein>
<gene>
    <name evidence="2" type="ORF">PBY51_024320</name>
</gene>
<name>A0AAN7XYE3_ELEMC</name>
<evidence type="ECO:0000256" key="1">
    <source>
        <dbReference type="SAM" id="MobiDB-lite"/>
    </source>
</evidence>
<dbReference type="Proteomes" id="UP001346869">
    <property type="component" value="Unassembled WGS sequence"/>
</dbReference>
<feature type="region of interest" description="Disordered" evidence="1">
    <location>
        <begin position="98"/>
        <end position="119"/>
    </location>
</feature>
<reference evidence="2 3" key="2">
    <citation type="journal article" date="2023" name="Mol. Biol. Evol.">
        <title>Genomics of Secondarily Temperate Adaptation in the Only Non-Antarctic Icefish.</title>
        <authorList>
            <person name="Rivera-Colon A.G."/>
            <person name="Rayamajhi N."/>
            <person name="Minhas B.F."/>
            <person name="Madrigal G."/>
            <person name="Bilyk K.T."/>
            <person name="Yoon V."/>
            <person name="Hune M."/>
            <person name="Gregory S."/>
            <person name="Cheng C.H.C."/>
            <person name="Catchen J.M."/>
        </authorList>
    </citation>
    <scope>NUCLEOTIDE SEQUENCE [LARGE SCALE GENOMIC DNA]</scope>
    <source>
        <strain evidence="2">JMC-PN-2008</strain>
    </source>
</reference>
<organism evidence="2 3">
    <name type="scientific">Eleginops maclovinus</name>
    <name type="common">Patagonian blennie</name>
    <name type="synonym">Eleginus maclovinus</name>
    <dbReference type="NCBI Taxonomy" id="56733"/>
    <lineage>
        <taxon>Eukaryota</taxon>
        <taxon>Metazoa</taxon>
        <taxon>Chordata</taxon>
        <taxon>Craniata</taxon>
        <taxon>Vertebrata</taxon>
        <taxon>Euteleostomi</taxon>
        <taxon>Actinopterygii</taxon>
        <taxon>Neopterygii</taxon>
        <taxon>Teleostei</taxon>
        <taxon>Neoteleostei</taxon>
        <taxon>Acanthomorphata</taxon>
        <taxon>Eupercaria</taxon>
        <taxon>Perciformes</taxon>
        <taxon>Notothenioidei</taxon>
        <taxon>Eleginopidae</taxon>
        <taxon>Eleginops</taxon>
    </lineage>
</organism>
<proteinExistence type="predicted"/>
<reference evidence="2 3" key="1">
    <citation type="journal article" date="2023" name="Genes (Basel)">
        <title>Chromosome-Level Genome Assembly and Circadian Gene Repertoire of the Patagonia Blennie Eleginops maclovinus-The Closest Ancestral Proxy of Antarctic Cryonotothenioids.</title>
        <authorList>
            <person name="Cheng C.C."/>
            <person name="Rivera-Colon A.G."/>
            <person name="Minhas B.F."/>
            <person name="Wilson L."/>
            <person name="Rayamajhi N."/>
            <person name="Vargas-Chacoff L."/>
            <person name="Catchen J.M."/>
        </authorList>
    </citation>
    <scope>NUCLEOTIDE SEQUENCE [LARGE SCALE GENOMIC DNA]</scope>
    <source>
        <strain evidence="2">JMC-PN-2008</strain>
    </source>
</reference>
<comment type="caution">
    <text evidence="2">The sequence shown here is derived from an EMBL/GenBank/DDBJ whole genome shotgun (WGS) entry which is preliminary data.</text>
</comment>
<dbReference type="EMBL" id="JAUZQC010000006">
    <property type="protein sequence ID" value="KAK5869617.1"/>
    <property type="molecule type" value="Genomic_DNA"/>
</dbReference>
<keyword evidence="3" id="KW-1185">Reference proteome</keyword>
<dbReference type="AlphaFoldDB" id="A0AAN7XYE3"/>
<evidence type="ECO:0000313" key="3">
    <source>
        <dbReference type="Proteomes" id="UP001346869"/>
    </source>
</evidence>
<feature type="compositionally biased region" description="Low complexity" evidence="1">
    <location>
        <begin position="32"/>
        <end position="43"/>
    </location>
</feature>
<accession>A0AAN7XYE3</accession>